<comment type="caution">
    <text evidence="4">The sequence shown here is derived from an EMBL/GenBank/DDBJ whole genome shotgun (WGS) entry which is preliminary data.</text>
</comment>
<dbReference type="Gene3D" id="3.60.21.10">
    <property type="match status" value="1"/>
</dbReference>
<dbReference type="EMBL" id="JARUJP010000006">
    <property type="protein sequence ID" value="MDW8800827.1"/>
    <property type="molecule type" value="Genomic_DNA"/>
</dbReference>
<evidence type="ECO:0000313" key="4">
    <source>
        <dbReference type="EMBL" id="MDW8800827.1"/>
    </source>
</evidence>
<dbReference type="InterPro" id="IPR029052">
    <property type="entry name" value="Metallo-depent_PP-like"/>
</dbReference>
<evidence type="ECO:0000256" key="1">
    <source>
        <dbReference type="SAM" id="SignalP"/>
    </source>
</evidence>
<feature type="domain" description="Capsule synthesis protein CapA" evidence="3">
    <location>
        <begin position="109"/>
        <end position="267"/>
    </location>
</feature>
<dbReference type="RefSeq" id="WP_318797431.1">
    <property type="nucleotide sequence ID" value="NZ_JARUJP010000006.1"/>
</dbReference>
<organism evidence="4 5">
    <name type="scientific">Clostridium tanneri</name>
    <dbReference type="NCBI Taxonomy" id="3037988"/>
    <lineage>
        <taxon>Bacteria</taxon>
        <taxon>Bacillati</taxon>
        <taxon>Bacillota</taxon>
        <taxon>Clostridia</taxon>
        <taxon>Eubacteriales</taxon>
        <taxon>Clostridiaceae</taxon>
        <taxon>Clostridium</taxon>
    </lineage>
</organism>
<dbReference type="Proteomes" id="UP001281656">
    <property type="component" value="Unassembled WGS sequence"/>
</dbReference>
<dbReference type="Gene3D" id="3.40.50.12090">
    <property type="match status" value="2"/>
</dbReference>
<dbReference type="SUPFAM" id="SSF56300">
    <property type="entry name" value="Metallo-dependent phosphatases"/>
    <property type="match status" value="1"/>
</dbReference>
<evidence type="ECO:0000313" key="5">
    <source>
        <dbReference type="Proteomes" id="UP001281656"/>
    </source>
</evidence>
<reference evidence="4 5" key="1">
    <citation type="submission" date="2023-04" db="EMBL/GenBank/DDBJ databases">
        <title>Clostridium tannerae sp. nov., isolated from the fecal material of an alpaca.</title>
        <authorList>
            <person name="Miller S."/>
            <person name="Hendry M."/>
            <person name="King J."/>
            <person name="Sankaranarayanan K."/>
            <person name="Lawson P.A."/>
        </authorList>
    </citation>
    <scope>NUCLEOTIDE SEQUENCE [LARGE SCALE GENOMIC DNA]</scope>
    <source>
        <strain evidence="4 5">A1-XYC3</strain>
    </source>
</reference>
<feature type="signal peptide" evidence="1">
    <location>
        <begin position="1"/>
        <end position="30"/>
    </location>
</feature>
<dbReference type="Pfam" id="PF09587">
    <property type="entry name" value="PGA_cap"/>
    <property type="match status" value="1"/>
</dbReference>
<dbReference type="Pfam" id="PF04122">
    <property type="entry name" value="CW_binding_2"/>
    <property type="match status" value="3"/>
</dbReference>
<feature type="chain" id="PRO_5045883037" evidence="1">
    <location>
        <begin position="31"/>
        <end position="842"/>
    </location>
</feature>
<dbReference type="CDD" id="cd00845">
    <property type="entry name" value="MPP_UshA_N_like"/>
    <property type="match status" value="1"/>
</dbReference>
<dbReference type="InterPro" id="IPR007253">
    <property type="entry name" value="Cell_wall-bd_2"/>
</dbReference>
<feature type="domain" description="5'-Nucleotidase C-terminal" evidence="2">
    <location>
        <begin position="339"/>
        <end position="490"/>
    </location>
</feature>
<dbReference type="PANTHER" id="PTHR11575">
    <property type="entry name" value="5'-NUCLEOTIDASE-RELATED"/>
    <property type="match status" value="1"/>
</dbReference>
<proteinExistence type="predicted"/>
<dbReference type="Pfam" id="PF02872">
    <property type="entry name" value="5_nucleotid_C"/>
    <property type="match status" value="1"/>
</dbReference>
<evidence type="ECO:0000259" key="2">
    <source>
        <dbReference type="Pfam" id="PF02872"/>
    </source>
</evidence>
<accession>A0ABU4JRQ3</accession>
<dbReference type="Gene3D" id="3.90.780.10">
    <property type="entry name" value="5'-Nucleotidase, C-terminal domain"/>
    <property type="match status" value="1"/>
</dbReference>
<name>A0ABU4JRQ3_9CLOT</name>
<dbReference type="InterPro" id="IPR036907">
    <property type="entry name" value="5'-Nucleotdase_C_sf"/>
</dbReference>
<dbReference type="SUPFAM" id="SSF55816">
    <property type="entry name" value="5'-nucleotidase (syn. UDP-sugar hydrolase), C-terminal domain"/>
    <property type="match status" value="1"/>
</dbReference>
<dbReference type="InterPro" id="IPR008334">
    <property type="entry name" value="5'-Nucleotdase_C"/>
</dbReference>
<protein>
    <submittedName>
        <fullName evidence="4">Cell wall-binding repeat-containing protein</fullName>
    </submittedName>
</protein>
<sequence length="842" mass="90582">MFKCFKNKKWTAALITVFMLFSLLTPGAFTEVKAEELVKVFDLIEITDFHGALEDSSTPALPAGAVLANNIKDIKNSNPDRTLIMGGGDLYQGTPMSNVLFGVPVQKLMSSIGMEVTTLGNHEFDWGLDKIINTTMKDAKYSIICANLYDKNKGKRVFEPYKIITKDGVKIAVIGAISTETPGIVLPANVQNYKFTDPTTELNAVAKEIKNSKKADVVLALLHEGSNADSKTGPVFDIADKLSNVDAVLGGHSHTVVQAKSKNGIPVVIGKAQGKGFIDLKMTIDETGKISFNNVEQSYIAIDNNNLNGYKAAKPVIESGAAAIVEEAKKAVGPTFNEVIGHTNIDLTRKQSSTPFGESYLGNWTTDIIRKAGKADVAFQNNGGIRVDVTAGDITVGTIFSLMPFDNEVVTVNMNKIQLTKVFEQAVADKGKGIQVSGLKVTYDTSKAEGNRVTSLTREDGKAISESEVLKVATNDFLASGGDGFPAFTESEVKATFNNPHILVRDVLIEDVRANKGIVTTMNNRLAVAAESTVGQTVTIKGEDRYETAAKISQAGWEKESNTAIIVNGETFADALTAAPLAKQNNAPILLTQTNKLPETTKAELRRLKSRFIIIVGGEGVVSKEIETELNKIALENVGVLKIMPKVMRIGGSDRFETSVNVAKAIENSTSAVIANGYEYADSLSISSIAAAKGIPILLTDKNKLPEKVSAYLSEKKLIDSYIVGLEGSVDKNVEAEVNKVVSKTTLRLGGRDRYETNISILKYFEKDMSFDKLYLALGDGPKGDEFADALSGAALAAEGNAPMILTNNSVSKETLNYMKDKVKSNTVIILIGGQTSIPKSF</sequence>
<evidence type="ECO:0000259" key="3">
    <source>
        <dbReference type="Pfam" id="PF09587"/>
    </source>
</evidence>
<dbReference type="InterPro" id="IPR019079">
    <property type="entry name" value="Capsule_synth_CapA"/>
</dbReference>
<keyword evidence="5" id="KW-1185">Reference proteome</keyword>
<keyword evidence="1" id="KW-0732">Signal</keyword>
<dbReference type="InterPro" id="IPR006179">
    <property type="entry name" value="5_nucleotidase/apyrase"/>
</dbReference>
<dbReference type="PANTHER" id="PTHR11575:SF24">
    <property type="entry name" value="5'-NUCLEOTIDASE"/>
    <property type="match status" value="1"/>
</dbReference>
<dbReference type="PRINTS" id="PR01607">
    <property type="entry name" value="APYRASEFAMLY"/>
</dbReference>
<gene>
    <name evidence="4" type="ORF">P8V03_06630</name>
</gene>